<evidence type="ECO:0000259" key="26">
    <source>
        <dbReference type="PROSITE" id="PS50011"/>
    </source>
</evidence>
<name>A0A9X6NDS8_HYPEX</name>
<evidence type="ECO:0000256" key="18">
    <source>
        <dbReference type="ARBA" id="ARBA00023242"/>
    </source>
</evidence>
<dbReference type="InterPro" id="IPR011009">
    <property type="entry name" value="Kinase-like_dom_sf"/>
</dbReference>
<dbReference type="SUPFAM" id="SSF56112">
    <property type="entry name" value="Protein kinase-like (PK-like)"/>
    <property type="match status" value="1"/>
</dbReference>
<keyword evidence="13" id="KW-0995">Kinetochore</keyword>
<dbReference type="Gene3D" id="1.10.510.10">
    <property type="entry name" value="Transferase(Phosphotransferase) domain 1"/>
    <property type="match status" value="1"/>
</dbReference>
<dbReference type="PROSITE" id="PS50011">
    <property type="entry name" value="PROTEIN_KINASE_DOM"/>
    <property type="match status" value="1"/>
</dbReference>
<evidence type="ECO:0000256" key="13">
    <source>
        <dbReference type="ARBA" id="ARBA00022838"/>
    </source>
</evidence>
<evidence type="ECO:0000313" key="28">
    <source>
        <dbReference type="Proteomes" id="UP000192578"/>
    </source>
</evidence>
<feature type="compositionally biased region" description="Basic and acidic residues" evidence="25">
    <location>
        <begin position="150"/>
        <end position="169"/>
    </location>
</feature>
<evidence type="ECO:0000256" key="6">
    <source>
        <dbReference type="ARBA" id="ARBA00022527"/>
    </source>
</evidence>
<feature type="compositionally biased region" description="Low complexity" evidence="25">
    <location>
        <begin position="72"/>
        <end position="85"/>
    </location>
</feature>
<comment type="subcellular location">
    <subcellularLocation>
        <location evidence="2">Chromosome</location>
        <location evidence="2">Centromere</location>
        <location evidence="2">Kinetochore</location>
    </subcellularLocation>
    <subcellularLocation>
        <location evidence="1">Nucleus</location>
    </subcellularLocation>
</comment>
<keyword evidence="16" id="KW-0007">Acetylation</keyword>
<comment type="catalytic activity">
    <reaction evidence="23">
        <text>L-threonyl-[protein] + ATP = O-phospho-L-threonyl-[protein] + ADP + H(+)</text>
        <dbReference type="Rhea" id="RHEA:46608"/>
        <dbReference type="Rhea" id="RHEA-COMP:11060"/>
        <dbReference type="Rhea" id="RHEA-COMP:11605"/>
        <dbReference type="ChEBI" id="CHEBI:15378"/>
        <dbReference type="ChEBI" id="CHEBI:30013"/>
        <dbReference type="ChEBI" id="CHEBI:30616"/>
        <dbReference type="ChEBI" id="CHEBI:61977"/>
        <dbReference type="ChEBI" id="CHEBI:456216"/>
        <dbReference type="EC" id="2.7.11.1"/>
    </reaction>
    <physiologicalReaction direction="left-to-right" evidence="23">
        <dbReference type="Rhea" id="RHEA:46609"/>
    </physiologicalReaction>
</comment>
<dbReference type="EC" id="2.7.11.1" evidence="3"/>
<dbReference type="PANTHER" id="PTHR24058:SF103">
    <property type="entry name" value="SERINE_THREONINE-PROTEIN KINASE PRP4 HOMOLOG"/>
    <property type="match status" value="1"/>
</dbReference>
<evidence type="ECO:0000256" key="10">
    <source>
        <dbReference type="ARBA" id="ARBA00022728"/>
    </source>
</evidence>
<dbReference type="FunFam" id="1.10.510.10:FF:000078">
    <property type="entry name" value="Serine/threonine-protein kinase PRP4 homolog"/>
    <property type="match status" value="1"/>
</dbReference>
<keyword evidence="17" id="KW-0508">mRNA splicing</keyword>
<keyword evidence="15" id="KW-0832">Ubl conjugation</keyword>
<evidence type="ECO:0000256" key="4">
    <source>
        <dbReference type="ARBA" id="ARBA00022454"/>
    </source>
</evidence>
<feature type="compositionally biased region" description="Acidic residues" evidence="25">
    <location>
        <begin position="196"/>
        <end position="208"/>
    </location>
</feature>
<comment type="caution">
    <text evidence="27">The sequence shown here is derived from an EMBL/GenBank/DDBJ whole genome shotgun (WGS) entry which is preliminary data.</text>
</comment>
<evidence type="ECO:0000256" key="1">
    <source>
        <dbReference type="ARBA" id="ARBA00004123"/>
    </source>
</evidence>
<keyword evidence="7" id="KW-0597">Phosphoprotein</keyword>
<keyword evidence="14" id="KW-0067">ATP-binding</keyword>
<proteinExistence type="inferred from homology"/>
<keyword evidence="28" id="KW-1185">Reference proteome</keyword>
<reference evidence="28" key="1">
    <citation type="submission" date="2017-01" db="EMBL/GenBank/DDBJ databases">
        <title>Comparative genomics of anhydrobiosis in the tardigrade Hypsibius dujardini.</title>
        <authorList>
            <person name="Yoshida Y."/>
            <person name="Koutsovoulos G."/>
            <person name="Laetsch D."/>
            <person name="Stevens L."/>
            <person name="Kumar S."/>
            <person name="Horikawa D."/>
            <person name="Ishino K."/>
            <person name="Komine S."/>
            <person name="Tomita M."/>
            <person name="Blaxter M."/>
            <person name="Arakawa K."/>
        </authorList>
    </citation>
    <scope>NUCLEOTIDE SEQUENCE [LARGE SCALE GENOMIC DNA]</scope>
    <source>
        <strain evidence="28">Z151</strain>
    </source>
</reference>
<evidence type="ECO:0000256" key="20">
    <source>
        <dbReference type="ARBA" id="ARBA00023637"/>
    </source>
</evidence>
<keyword evidence="4" id="KW-0158">Chromosome</keyword>
<evidence type="ECO:0000313" key="27">
    <source>
        <dbReference type="EMBL" id="OWA52302.1"/>
    </source>
</evidence>
<evidence type="ECO:0000256" key="3">
    <source>
        <dbReference type="ARBA" id="ARBA00012513"/>
    </source>
</evidence>
<evidence type="ECO:0000256" key="22">
    <source>
        <dbReference type="ARBA" id="ARBA00046964"/>
    </source>
</evidence>
<feature type="domain" description="Protein kinase" evidence="26">
    <location>
        <begin position="404"/>
        <end position="722"/>
    </location>
</feature>
<sequence length="728" mass="81613">MSSRVKSASGGHENGIKTSSSRSNGAEREAAPRFRRDDTIGGGGKGSRERSRSRHRSPPAATVRKQQHQSASSHDNNSRSRLSSHSNRRNDSGSVDVVVSVGQSSSSRKHTRSPSRERPPEKRSKTSDEREKERRGEQPRNGHSSSGGSRGKDESSSSRGDKERRKDGHSSSSKTATPTSRGSDEKRKESKKDDDSIVDIVEEEDEEIIIERRRRQRELLLAQQLPPGSMDQANKVPSHVPPSFKSQLALARASESVSRGESPSSNGVSAADSLDADLETTLSDDDNDFERGVKAKLSFISQTELAVVKGARDQELAAQMDRDPDLSKRIPAVNSSVVGQASKRQNVDIFADTDIFSEDYQNPDIAATNLVNGMRADSATLADNWDDAEGYYRVQVGEVLDGRYQIFGYTGQGVFSNVVRARDTARGKDDFQVAIKIIRNNEVMHKTGLRELEFLRKLNDADREDKFHVMRLYRSFFHKKHLCLVCEPLSMNLREVLKKFGRNVGLHIKAVRSYSQQLLLALKMLKRCNILHADIKPDNILVNETKLMVKLCDYGSASYSHEAEITPYLVSRFYRAPEIILGCPYEFGIDMWSTATTVFELYTGRILFPGKSNNHMIKLMMDVKGKVPNRVIRKGMLKDTMFDSNGNFLYCDIDVVTQKEKTRIVTNIQPTVDLLKELIGSQHLPDDQYKKVNQLRDLLDRMLALDPLKRISINDALTHAFIQDKGVS</sequence>
<dbReference type="Proteomes" id="UP000192578">
    <property type="component" value="Unassembled WGS sequence"/>
</dbReference>
<evidence type="ECO:0000256" key="21">
    <source>
        <dbReference type="ARBA" id="ARBA00031858"/>
    </source>
</evidence>
<feature type="compositionally biased region" description="Low complexity" evidence="25">
    <location>
        <begin position="254"/>
        <end position="265"/>
    </location>
</feature>
<evidence type="ECO:0000256" key="19">
    <source>
        <dbReference type="ARBA" id="ARBA00023596"/>
    </source>
</evidence>
<evidence type="ECO:0000256" key="17">
    <source>
        <dbReference type="ARBA" id="ARBA00023187"/>
    </source>
</evidence>
<evidence type="ECO:0000256" key="16">
    <source>
        <dbReference type="ARBA" id="ARBA00022990"/>
    </source>
</evidence>
<dbReference type="Gene3D" id="3.30.200.20">
    <property type="entry name" value="Phosphorylase Kinase, domain 1"/>
    <property type="match status" value="1"/>
</dbReference>
<feature type="compositionally biased region" description="Basic and acidic residues" evidence="25">
    <location>
        <begin position="182"/>
        <end position="195"/>
    </location>
</feature>
<dbReference type="GO" id="GO:0005524">
    <property type="term" value="F:ATP binding"/>
    <property type="evidence" value="ECO:0007669"/>
    <property type="project" value="UniProtKB-KW"/>
</dbReference>
<feature type="compositionally biased region" description="Low complexity" evidence="25">
    <location>
        <begin position="92"/>
        <end position="106"/>
    </location>
</feature>
<dbReference type="InterPro" id="IPR050494">
    <property type="entry name" value="Ser_Thr_dual-spec_kinase"/>
</dbReference>
<dbReference type="OrthoDB" id="3967at2759"/>
<evidence type="ECO:0000256" key="5">
    <source>
        <dbReference type="ARBA" id="ARBA00022499"/>
    </source>
</evidence>
<dbReference type="GO" id="GO:0005681">
    <property type="term" value="C:spliceosomal complex"/>
    <property type="evidence" value="ECO:0007669"/>
    <property type="project" value="UniProtKB-KW"/>
</dbReference>
<evidence type="ECO:0000256" key="11">
    <source>
        <dbReference type="ARBA" id="ARBA00022741"/>
    </source>
</evidence>
<organism evidence="27 28">
    <name type="scientific">Hypsibius exemplaris</name>
    <name type="common">Freshwater tardigrade</name>
    <dbReference type="NCBI Taxonomy" id="2072580"/>
    <lineage>
        <taxon>Eukaryota</taxon>
        <taxon>Metazoa</taxon>
        <taxon>Ecdysozoa</taxon>
        <taxon>Tardigrada</taxon>
        <taxon>Eutardigrada</taxon>
        <taxon>Parachela</taxon>
        <taxon>Hypsibioidea</taxon>
        <taxon>Hypsibiidae</taxon>
        <taxon>Hypsibius</taxon>
    </lineage>
</organism>
<feature type="compositionally biased region" description="Polar residues" evidence="25">
    <location>
        <begin position="170"/>
        <end position="179"/>
    </location>
</feature>
<evidence type="ECO:0000256" key="9">
    <source>
        <dbReference type="ARBA" id="ARBA00022679"/>
    </source>
</evidence>
<gene>
    <name evidence="27" type="ORF">BV898_16759</name>
</gene>
<comment type="catalytic activity">
    <reaction evidence="24">
        <text>L-seryl-[protein] + ATP = O-phospho-L-seryl-[protein] + ADP + H(+)</text>
        <dbReference type="Rhea" id="RHEA:17989"/>
        <dbReference type="Rhea" id="RHEA-COMP:9863"/>
        <dbReference type="Rhea" id="RHEA-COMP:11604"/>
        <dbReference type="ChEBI" id="CHEBI:15378"/>
        <dbReference type="ChEBI" id="CHEBI:29999"/>
        <dbReference type="ChEBI" id="CHEBI:30616"/>
        <dbReference type="ChEBI" id="CHEBI:83421"/>
        <dbReference type="ChEBI" id="CHEBI:456216"/>
        <dbReference type="EC" id="2.7.11.1"/>
    </reaction>
    <physiologicalReaction direction="left-to-right" evidence="24">
        <dbReference type="Rhea" id="RHEA:17990"/>
    </physiologicalReaction>
</comment>
<evidence type="ECO:0000256" key="8">
    <source>
        <dbReference type="ARBA" id="ARBA00022664"/>
    </source>
</evidence>
<feature type="region of interest" description="Disordered" evidence="25">
    <location>
        <begin position="1"/>
        <end position="210"/>
    </location>
</feature>
<evidence type="ECO:0000256" key="7">
    <source>
        <dbReference type="ARBA" id="ARBA00022553"/>
    </source>
</evidence>
<dbReference type="GO" id="GO:0045292">
    <property type="term" value="P:mRNA cis splicing, via spliceosome"/>
    <property type="evidence" value="ECO:0007669"/>
    <property type="project" value="InterPro"/>
</dbReference>
<dbReference type="AlphaFoldDB" id="A0A9X6NDS8"/>
<dbReference type="InterPro" id="IPR000719">
    <property type="entry name" value="Prot_kinase_dom"/>
</dbReference>
<evidence type="ECO:0000256" key="2">
    <source>
        <dbReference type="ARBA" id="ARBA00004629"/>
    </source>
</evidence>
<keyword evidence="10" id="KW-0747">Spliceosome</keyword>
<dbReference type="PANTHER" id="PTHR24058">
    <property type="entry name" value="DUAL SPECIFICITY PROTEIN KINASE"/>
    <property type="match status" value="1"/>
</dbReference>
<feature type="compositionally biased region" description="Basic and acidic residues" evidence="25">
    <location>
        <begin position="25"/>
        <end position="39"/>
    </location>
</feature>
<accession>A0A9X6NDS8</accession>
<keyword evidence="5" id="KW-1017">Isopeptide bond</keyword>
<dbReference type="FunFam" id="3.30.200.20:FF:000123">
    <property type="entry name" value="serine/threonine-protein kinase PRP4 homolog"/>
    <property type="match status" value="1"/>
</dbReference>
<comment type="similarity">
    <text evidence="19">Belongs to the protein kinase superfamily. CMGC Ser/Thr protein kinase family.</text>
</comment>
<keyword evidence="8" id="KW-0507">mRNA processing</keyword>
<dbReference type="InterPro" id="IPR044092">
    <property type="entry name" value="STKc_PRP4"/>
</dbReference>
<dbReference type="SMART" id="SM00220">
    <property type="entry name" value="S_TKc"/>
    <property type="match status" value="1"/>
</dbReference>
<keyword evidence="6" id="KW-0723">Serine/threonine-protein kinase</keyword>
<protein>
    <recommendedName>
        <fullName evidence="20">Serine/threonine-protein kinase PRP4 homolog</fullName>
        <ecNumber evidence="3">2.7.11.1</ecNumber>
    </recommendedName>
    <alternativeName>
        <fullName evidence="21">PRP4 pre-mRNA-processing factor 4 homolog</fullName>
    </alternativeName>
</protein>
<keyword evidence="12 27" id="KW-0418">Kinase</keyword>
<dbReference type="InterPro" id="IPR008271">
    <property type="entry name" value="Ser/Thr_kinase_AS"/>
</dbReference>
<evidence type="ECO:0000256" key="15">
    <source>
        <dbReference type="ARBA" id="ARBA00022843"/>
    </source>
</evidence>
<dbReference type="Pfam" id="PF00069">
    <property type="entry name" value="Pkinase"/>
    <property type="match status" value="1"/>
</dbReference>
<keyword evidence="9" id="KW-0808">Transferase</keyword>
<feature type="region of interest" description="Disordered" evidence="25">
    <location>
        <begin position="222"/>
        <end position="271"/>
    </location>
</feature>
<dbReference type="CDD" id="cd14135">
    <property type="entry name" value="STKc_PRP4"/>
    <property type="match status" value="1"/>
</dbReference>
<dbReference type="EMBL" id="MTYJ01000262">
    <property type="protein sequence ID" value="OWA52302.1"/>
    <property type="molecule type" value="Genomic_DNA"/>
</dbReference>
<evidence type="ECO:0000256" key="24">
    <source>
        <dbReference type="ARBA" id="ARBA00048977"/>
    </source>
</evidence>
<evidence type="ECO:0000256" key="23">
    <source>
        <dbReference type="ARBA" id="ARBA00048659"/>
    </source>
</evidence>
<dbReference type="GO" id="GO:0004674">
    <property type="term" value="F:protein serine/threonine kinase activity"/>
    <property type="evidence" value="ECO:0007669"/>
    <property type="project" value="UniProtKB-KW"/>
</dbReference>
<comment type="subunit">
    <text evidence="22">Interacts with CLK1 C-terminus. Associates with the U5 snRNP and NCOR1 deacetylase complexes. Identified in the spliceosome C complex.</text>
</comment>
<keyword evidence="18" id="KW-0539">Nucleus</keyword>
<dbReference type="GO" id="GO:0000776">
    <property type="term" value="C:kinetochore"/>
    <property type="evidence" value="ECO:0007669"/>
    <property type="project" value="UniProtKB-KW"/>
</dbReference>
<evidence type="ECO:0000256" key="25">
    <source>
        <dbReference type="SAM" id="MobiDB-lite"/>
    </source>
</evidence>
<evidence type="ECO:0000256" key="14">
    <source>
        <dbReference type="ARBA" id="ARBA00022840"/>
    </source>
</evidence>
<keyword evidence="11" id="KW-0547">Nucleotide-binding</keyword>
<feature type="compositionally biased region" description="Basic and acidic residues" evidence="25">
    <location>
        <begin position="114"/>
        <end position="140"/>
    </location>
</feature>
<dbReference type="PROSITE" id="PS00108">
    <property type="entry name" value="PROTEIN_KINASE_ST"/>
    <property type="match status" value="1"/>
</dbReference>
<evidence type="ECO:0000256" key="12">
    <source>
        <dbReference type="ARBA" id="ARBA00022777"/>
    </source>
</evidence>